<dbReference type="GO" id="GO:0043565">
    <property type="term" value="F:sequence-specific DNA binding"/>
    <property type="evidence" value="ECO:0007669"/>
    <property type="project" value="InterPro"/>
</dbReference>
<dbReference type="RefSeq" id="WP_019442661.1">
    <property type="nucleotide sequence ID" value="NZ_ALOE01000034.1"/>
</dbReference>
<evidence type="ECO:0000256" key="3">
    <source>
        <dbReference type="ARBA" id="ARBA00023159"/>
    </source>
</evidence>
<dbReference type="InterPro" id="IPR003313">
    <property type="entry name" value="AraC-bd"/>
</dbReference>
<evidence type="ECO:0000256" key="4">
    <source>
        <dbReference type="ARBA" id="ARBA00023163"/>
    </source>
</evidence>
<dbReference type="OrthoDB" id="9809338at2"/>
<dbReference type="PROSITE" id="PS01124">
    <property type="entry name" value="HTH_ARAC_FAMILY_2"/>
    <property type="match status" value="1"/>
</dbReference>
<evidence type="ECO:0000313" key="6">
    <source>
        <dbReference type="EMBL" id="QFI38347.1"/>
    </source>
</evidence>
<dbReference type="AlphaFoldDB" id="A0A5J6WJX8"/>
<keyword evidence="4" id="KW-0804">Transcription</keyword>
<proteinExistence type="predicted"/>
<reference evidence="6 7" key="1">
    <citation type="submission" date="2019-09" db="EMBL/GenBank/DDBJ databases">
        <title>Hybrid Assembly of the complete Genome of the Deep-Sea Bacterium Moritella marina from long Nanopore and Illumina reads.</title>
        <authorList>
            <person name="Magin S."/>
            <person name="Georgoulis A."/>
            <person name="Papadimitriou K."/>
            <person name="Iliakis G."/>
            <person name="Vorgias C.E."/>
        </authorList>
    </citation>
    <scope>NUCLEOTIDE SEQUENCE [LARGE SCALE GENOMIC DNA]</scope>
    <source>
        <strain evidence="6 7">MP-1</strain>
    </source>
</reference>
<evidence type="ECO:0000256" key="2">
    <source>
        <dbReference type="ARBA" id="ARBA00023125"/>
    </source>
</evidence>
<dbReference type="GO" id="GO:0003700">
    <property type="term" value="F:DNA-binding transcription factor activity"/>
    <property type="evidence" value="ECO:0007669"/>
    <property type="project" value="InterPro"/>
</dbReference>
<dbReference type="Pfam" id="PF12833">
    <property type="entry name" value="HTH_18"/>
    <property type="match status" value="1"/>
</dbReference>
<dbReference type="SUPFAM" id="SSF46689">
    <property type="entry name" value="Homeodomain-like"/>
    <property type="match status" value="2"/>
</dbReference>
<keyword evidence="1" id="KW-0805">Transcription regulation</keyword>
<dbReference type="SUPFAM" id="SSF51215">
    <property type="entry name" value="Regulatory protein AraC"/>
    <property type="match status" value="1"/>
</dbReference>
<keyword evidence="2" id="KW-0238">DNA-binding</keyword>
<keyword evidence="3" id="KW-0010">Activator</keyword>
<dbReference type="InterPro" id="IPR018060">
    <property type="entry name" value="HTH_AraC"/>
</dbReference>
<dbReference type="KEGG" id="mmaa:FR932_11045"/>
<evidence type="ECO:0000256" key="1">
    <source>
        <dbReference type="ARBA" id="ARBA00023015"/>
    </source>
</evidence>
<evidence type="ECO:0000313" key="7">
    <source>
        <dbReference type="Proteomes" id="UP000327424"/>
    </source>
</evidence>
<dbReference type="SMART" id="SM00342">
    <property type="entry name" value="HTH_ARAC"/>
    <property type="match status" value="1"/>
</dbReference>
<sequence length="279" mass="31983">MSANEKKEKIEYWHNPILPNIELSSANVENFSFERHVHLDYHIGIVTSGCQQYSHQGKVYHLAPGFISTLNPDEAHNGDNITLGGYQSHVMALPVDYVNAISREMNQSETFFNAPLVNNTRLSNAFLHLHQLLTTEQSGRLKLQIETTMIAFITELFIHNGGIPVEQYSSTKKLSTQQLNYIRTLFHDEPSQSFQLDALAQNLDLSKFQFLRQFKQSMGMTPHAYLKRVRLEYAKKALMKGGNLSDVAYQVGFFDQSHFNKAFKNAYLITPSHFQRRVL</sequence>
<dbReference type="InterPro" id="IPR020449">
    <property type="entry name" value="Tscrpt_reg_AraC-type_HTH"/>
</dbReference>
<dbReference type="PRINTS" id="PR00032">
    <property type="entry name" value="HTHARAC"/>
</dbReference>
<keyword evidence="7" id="KW-1185">Reference proteome</keyword>
<dbReference type="InterPro" id="IPR009057">
    <property type="entry name" value="Homeodomain-like_sf"/>
</dbReference>
<dbReference type="PANTHER" id="PTHR46796:SF11">
    <property type="entry name" value="TRANSCRIPTIONAL REGULATOR-RELATED"/>
    <property type="match status" value="1"/>
</dbReference>
<dbReference type="Pfam" id="PF02311">
    <property type="entry name" value="AraC_binding"/>
    <property type="match status" value="1"/>
</dbReference>
<dbReference type="Proteomes" id="UP000327424">
    <property type="component" value="Chromosome"/>
</dbReference>
<dbReference type="EMBL" id="CP044399">
    <property type="protein sequence ID" value="QFI38347.1"/>
    <property type="molecule type" value="Genomic_DNA"/>
</dbReference>
<name>A0A5J6WJX8_MORMI</name>
<dbReference type="Gene3D" id="1.10.10.60">
    <property type="entry name" value="Homeodomain-like"/>
    <property type="match status" value="2"/>
</dbReference>
<feature type="domain" description="HTH araC/xylS-type" evidence="5">
    <location>
        <begin position="180"/>
        <end position="277"/>
    </location>
</feature>
<organism evidence="6 7">
    <name type="scientific">Moritella marina ATCC 15381</name>
    <dbReference type="NCBI Taxonomy" id="1202962"/>
    <lineage>
        <taxon>Bacteria</taxon>
        <taxon>Pseudomonadati</taxon>
        <taxon>Pseudomonadota</taxon>
        <taxon>Gammaproteobacteria</taxon>
        <taxon>Alteromonadales</taxon>
        <taxon>Moritellaceae</taxon>
        <taxon>Moritella</taxon>
    </lineage>
</organism>
<dbReference type="InterPro" id="IPR050204">
    <property type="entry name" value="AraC_XylS_family_regulators"/>
</dbReference>
<protein>
    <submittedName>
        <fullName evidence="6">AraC family transcriptional regulator</fullName>
    </submittedName>
</protein>
<dbReference type="InterPro" id="IPR037923">
    <property type="entry name" value="HTH-like"/>
</dbReference>
<accession>A0A5J6WJX8</accession>
<gene>
    <name evidence="6" type="ORF">FR932_11045</name>
</gene>
<dbReference type="PANTHER" id="PTHR46796">
    <property type="entry name" value="HTH-TYPE TRANSCRIPTIONAL ACTIVATOR RHAS-RELATED"/>
    <property type="match status" value="1"/>
</dbReference>
<evidence type="ECO:0000259" key="5">
    <source>
        <dbReference type="PROSITE" id="PS01124"/>
    </source>
</evidence>